<dbReference type="InterPro" id="IPR001131">
    <property type="entry name" value="Peptidase_M24B_aminopep-P_CS"/>
</dbReference>
<dbReference type="GO" id="GO:0046872">
    <property type="term" value="F:metal ion binding"/>
    <property type="evidence" value="ECO:0007669"/>
    <property type="project" value="UniProtKB-KW"/>
</dbReference>
<keyword evidence="2" id="KW-0378">Hydrolase</keyword>
<reference evidence="5 6" key="1">
    <citation type="submission" date="2016-05" db="EMBL/GenBank/DDBJ databases">
        <authorList>
            <person name="Lavstsen T."/>
            <person name="Jespersen J.S."/>
        </authorList>
    </citation>
    <scope>NUCLEOTIDE SEQUENCE [LARGE SCALE GENOMIC DNA]</scope>
    <source>
        <strain evidence="5 6">B7-9</strain>
    </source>
</reference>
<dbReference type="GO" id="GO:0004177">
    <property type="term" value="F:aminopeptidase activity"/>
    <property type="evidence" value="ECO:0007669"/>
    <property type="project" value="UniProtKB-ARBA"/>
</dbReference>
<name>A0A2H3L131_9CHLR</name>
<dbReference type="OrthoDB" id="9806388at2"/>
<dbReference type="PANTHER" id="PTHR46112:SF8">
    <property type="entry name" value="CYTOPLASMIC PEPTIDASE PEPQ-RELATED"/>
    <property type="match status" value="1"/>
</dbReference>
<dbReference type="InterPro" id="IPR050659">
    <property type="entry name" value="Peptidase_M24B"/>
</dbReference>
<dbReference type="InterPro" id="IPR001714">
    <property type="entry name" value="Pept_M24_MAP"/>
</dbReference>
<dbReference type="Gene3D" id="3.90.230.10">
    <property type="entry name" value="Creatinase/methionine aminopeptidase superfamily"/>
    <property type="match status" value="1"/>
</dbReference>
<gene>
    <name evidence="5" type="ORF">A9Q02_10700</name>
</gene>
<dbReference type="AlphaFoldDB" id="A0A2H3L131"/>
<organism evidence="5 6">
    <name type="scientific">Candidatus Chloroploca asiatica</name>
    <dbReference type="NCBI Taxonomy" id="1506545"/>
    <lineage>
        <taxon>Bacteria</taxon>
        <taxon>Bacillati</taxon>
        <taxon>Chloroflexota</taxon>
        <taxon>Chloroflexia</taxon>
        <taxon>Chloroflexales</taxon>
        <taxon>Chloroflexineae</taxon>
        <taxon>Oscillochloridaceae</taxon>
        <taxon>Candidatus Chloroploca</taxon>
    </lineage>
</organism>
<dbReference type="SUPFAM" id="SSF53092">
    <property type="entry name" value="Creatinase/prolidase N-terminal domain"/>
    <property type="match status" value="1"/>
</dbReference>
<evidence type="ECO:0000313" key="6">
    <source>
        <dbReference type="Proteomes" id="UP000220922"/>
    </source>
</evidence>
<dbReference type="SUPFAM" id="SSF55920">
    <property type="entry name" value="Creatinase/aminopeptidase"/>
    <property type="match status" value="1"/>
</dbReference>
<dbReference type="RefSeq" id="WP_097651264.1">
    <property type="nucleotide sequence ID" value="NZ_LYXE01000059.1"/>
</dbReference>
<dbReference type="GO" id="GO:0008235">
    <property type="term" value="F:metalloexopeptidase activity"/>
    <property type="evidence" value="ECO:0007669"/>
    <property type="project" value="UniProtKB-ARBA"/>
</dbReference>
<dbReference type="EMBL" id="LYXE01000059">
    <property type="protein sequence ID" value="PDW00069.1"/>
    <property type="molecule type" value="Genomic_DNA"/>
</dbReference>
<evidence type="ECO:0000259" key="3">
    <source>
        <dbReference type="Pfam" id="PF00557"/>
    </source>
</evidence>
<evidence type="ECO:0000256" key="2">
    <source>
        <dbReference type="ARBA" id="ARBA00022801"/>
    </source>
</evidence>
<proteinExistence type="predicted"/>
<evidence type="ECO:0000259" key="4">
    <source>
        <dbReference type="Pfam" id="PF01321"/>
    </source>
</evidence>
<keyword evidence="1" id="KW-0479">Metal-binding</keyword>
<dbReference type="Pfam" id="PF00557">
    <property type="entry name" value="Peptidase_M24"/>
    <property type="match status" value="1"/>
</dbReference>
<accession>A0A2H3L131</accession>
<comment type="caution">
    <text evidence="5">The sequence shown here is derived from an EMBL/GenBank/DDBJ whole genome shotgun (WGS) entry which is preliminary data.</text>
</comment>
<dbReference type="Proteomes" id="UP000220922">
    <property type="component" value="Unassembled WGS sequence"/>
</dbReference>
<dbReference type="InterPro" id="IPR000994">
    <property type="entry name" value="Pept_M24"/>
</dbReference>
<evidence type="ECO:0000313" key="5">
    <source>
        <dbReference type="EMBL" id="PDW00069.1"/>
    </source>
</evidence>
<dbReference type="Pfam" id="PF01321">
    <property type="entry name" value="Creatinase_N"/>
    <property type="match status" value="1"/>
</dbReference>
<dbReference type="PROSITE" id="PS00491">
    <property type="entry name" value="PROLINE_PEPTIDASE"/>
    <property type="match status" value="1"/>
</dbReference>
<keyword evidence="6" id="KW-1185">Reference proteome</keyword>
<dbReference type="PRINTS" id="PR00599">
    <property type="entry name" value="MAPEPTIDASE"/>
</dbReference>
<feature type="domain" description="Creatinase N-terminal" evidence="4">
    <location>
        <begin position="4"/>
        <end position="133"/>
    </location>
</feature>
<dbReference type="PANTHER" id="PTHR46112">
    <property type="entry name" value="AMINOPEPTIDASE"/>
    <property type="match status" value="1"/>
</dbReference>
<protein>
    <submittedName>
        <fullName evidence="5">Peptidase M24</fullName>
    </submittedName>
</protein>
<dbReference type="InterPro" id="IPR000587">
    <property type="entry name" value="Creatinase_N"/>
</dbReference>
<dbReference type="Gene3D" id="3.40.350.10">
    <property type="entry name" value="Creatinase/prolidase N-terminal domain"/>
    <property type="match status" value="1"/>
</dbReference>
<evidence type="ECO:0000256" key="1">
    <source>
        <dbReference type="ARBA" id="ARBA00022723"/>
    </source>
</evidence>
<feature type="domain" description="Peptidase M24" evidence="3">
    <location>
        <begin position="142"/>
        <end position="347"/>
    </location>
</feature>
<sequence length="361" mass="39046">MQHRLERVRVMVMERKLPALLISAPTNRRYLSGFTGTYGWLLVTPTTALLFTDSRYLLQAGQQAPSFEVRQVVNPGNPFPTLLRDAVVELGLTQLGIEAAHMQVAEYRSLQKEVGAACELVPVEGIVETLREIKDSAEINTLKRAIALTDAAITAVIERLTPDTTERQAAWMLEMAMRVGGAEAVSFPIIVAAGPNAALPHATPGDAPLGTGQPIVIDMGARIDGYHADLTRTIVLGEPDARFWTIYETVLKAQEAALLSLRPGLLTHKADALARDLIVEAGYGDHFGHGLGHGVGLDIHEGPGLRRENPLVPSQPLRSGMVTSIEPGIYLEGWGGVRIEDLVLITDGGCEVLSQAPKLRR</sequence>
<dbReference type="InterPro" id="IPR029149">
    <property type="entry name" value="Creatin/AminoP/Spt16_N"/>
</dbReference>
<dbReference type="InterPro" id="IPR036005">
    <property type="entry name" value="Creatinase/aminopeptidase-like"/>
</dbReference>